<name>A0A2K1SV51_GARVA</name>
<accession>A0A2K1SV51</accession>
<dbReference type="Proteomes" id="UP000236146">
    <property type="component" value="Unassembled WGS sequence"/>
</dbReference>
<comment type="caution">
    <text evidence="2">The sequence shown here is derived from an EMBL/GenBank/DDBJ whole genome shotgun (WGS) entry which is preliminary data.</text>
</comment>
<evidence type="ECO:0000259" key="1">
    <source>
        <dbReference type="Pfam" id="PF00462"/>
    </source>
</evidence>
<gene>
    <name evidence="2" type="ORF">BFS05_02180</name>
</gene>
<dbReference type="GO" id="GO:0045454">
    <property type="term" value="P:cell redox homeostasis"/>
    <property type="evidence" value="ECO:0007669"/>
    <property type="project" value="TreeGrafter"/>
</dbReference>
<dbReference type="CDD" id="cd02976">
    <property type="entry name" value="NrdH"/>
    <property type="match status" value="1"/>
</dbReference>
<dbReference type="EMBL" id="MNLH01000002">
    <property type="protein sequence ID" value="PNS43409.1"/>
    <property type="molecule type" value="Genomic_DNA"/>
</dbReference>
<dbReference type="PANTHER" id="PTHR34386">
    <property type="entry name" value="GLUTAREDOXIN"/>
    <property type="match status" value="1"/>
</dbReference>
<dbReference type="RefSeq" id="WP_103084411.1">
    <property type="nucleotide sequence ID" value="NZ_JBLLPO010000001.1"/>
</dbReference>
<dbReference type="InterPro" id="IPR036249">
    <property type="entry name" value="Thioredoxin-like_sf"/>
</dbReference>
<protein>
    <submittedName>
        <fullName evidence="2">Glutaredoxin-like protein</fullName>
    </submittedName>
</protein>
<dbReference type="InterPro" id="IPR051548">
    <property type="entry name" value="Grx-like_ET"/>
</dbReference>
<evidence type="ECO:0000313" key="2">
    <source>
        <dbReference type="EMBL" id="PNS43409.1"/>
    </source>
</evidence>
<feature type="domain" description="Glutaredoxin" evidence="1">
    <location>
        <begin position="28"/>
        <end position="81"/>
    </location>
</feature>
<reference evidence="2 3" key="1">
    <citation type="submission" date="2016-10" db="EMBL/GenBank/DDBJ databases">
        <authorList>
            <person name="Varghese N."/>
        </authorList>
    </citation>
    <scope>NUCLEOTIDE SEQUENCE [LARGE SCALE GENOMIC DNA]</scope>
    <source>
        <strain evidence="2 3">KA00225</strain>
    </source>
</reference>
<dbReference type="OrthoDB" id="8991911at2"/>
<evidence type="ECO:0000313" key="3">
    <source>
        <dbReference type="Proteomes" id="UP000236146"/>
    </source>
</evidence>
<dbReference type="GO" id="GO:0009055">
    <property type="term" value="F:electron transfer activity"/>
    <property type="evidence" value="ECO:0007669"/>
    <property type="project" value="TreeGrafter"/>
</dbReference>
<dbReference type="PROSITE" id="PS51354">
    <property type="entry name" value="GLUTAREDOXIN_2"/>
    <property type="match status" value="1"/>
</dbReference>
<dbReference type="PANTHER" id="PTHR34386:SF1">
    <property type="entry name" value="GLUTAREDOXIN-LIKE PROTEIN NRDH"/>
    <property type="match status" value="1"/>
</dbReference>
<dbReference type="Pfam" id="PF00462">
    <property type="entry name" value="Glutaredoxin"/>
    <property type="match status" value="1"/>
</dbReference>
<dbReference type="SUPFAM" id="SSF52833">
    <property type="entry name" value="Thioredoxin-like"/>
    <property type="match status" value="1"/>
</dbReference>
<dbReference type="InterPro" id="IPR002109">
    <property type="entry name" value="Glutaredoxin"/>
</dbReference>
<sequence length="102" mass="11200">MNSYTESTENAEQENANNNAINSASIHVYGADWCGDCIRAKAALNRYGAAFIWHDIESEEGAAEKAVEISGQKHIPVVIFPDNSFMVEPSAVQIKEKLDSLK</sequence>
<dbReference type="InterPro" id="IPR011915">
    <property type="entry name" value="GlrX_actino"/>
</dbReference>
<dbReference type="AlphaFoldDB" id="A0A2K1SV51"/>
<dbReference type="Gene3D" id="3.40.30.10">
    <property type="entry name" value="Glutaredoxin"/>
    <property type="match status" value="1"/>
</dbReference>
<dbReference type="NCBIfam" id="TIGR02200">
    <property type="entry name" value="GlrX_actino"/>
    <property type="match status" value="1"/>
</dbReference>
<proteinExistence type="predicted"/>
<organism evidence="2 3">
    <name type="scientific">Gardnerella vaginalis</name>
    <dbReference type="NCBI Taxonomy" id="2702"/>
    <lineage>
        <taxon>Bacteria</taxon>
        <taxon>Bacillati</taxon>
        <taxon>Actinomycetota</taxon>
        <taxon>Actinomycetes</taxon>
        <taxon>Bifidobacteriales</taxon>
        <taxon>Bifidobacteriaceae</taxon>
        <taxon>Gardnerella</taxon>
    </lineage>
</organism>